<organism evidence="9">
    <name type="scientific">Fundulus heteroclitus</name>
    <name type="common">Killifish</name>
    <name type="synonym">Mummichog</name>
    <dbReference type="NCBI Taxonomy" id="8078"/>
    <lineage>
        <taxon>Eukaryota</taxon>
        <taxon>Metazoa</taxon>
        <taxon>Chordata</taxon>
        <taxon>Craniata</taxon>
        <taxon>Vertebrata</taxon>
        <taxon>Euteleostomi</taxon>
        <taxon>Actinopterygii</taxon>
        <taxon>Neopterygii</taxon>
        <taxon>Teleostei</taxon>
        <taxon>Neoteleostei</taxon>
        <taxon>Acanthomorphata</taxon>
        <taxon>Ovalentaria</taxon>
        <taxon>Atherinomorphae</taxon>
        <taxon>Cyprinodontiformes</taxon>
        <taxon>Fundulidae</taxon>
        <taxon>Fundulus</taxon>
    </lineage>
</organism>
<comment type="similarity">
    <text evidence="1">Belongs to the class-II aminoacyl-tRNA synthetase family.</text>
</comment>
<dbReference type="InterPro" id="IPR041715">
    <property type="entry name" value="HisRS-like_core"/>
</dbReference>
<proteinExistence type="inferred from homology"/>
<dbReference type="PANTHER" id="PTHR11476">
    <property type="entry name" value="HISTIDYL-TRNA SYNTHETASE"/>
    <property type="match status" value="1"/>
</dbReference>
<dbReference type="GO" id="GO:0004821">
    <property type="term" value="F:histidine-tRNA ligase activity"/>
    <property type="evidence" value="ECO:0007669"/>
    <property type="project" value="UniProtKB-EC"/>
</dbReference>
<dbReference type="InterPro" id="IPR015807">
    <property type="entry name" value="His-tRNA-ligase"/>
</dbReference>
<dbReference type="Pfam" id="PF03129">
    <property type="entry name" value="HGTP_anticodon"/>
    <property type="match status" value="1"/>
</dbReference>
<dbReference type="Gene3D" id="3.40.50.800">
    <property type="entry name" value="Anticodon-binding domain"/>
    <property type="match status" value="1"/>
</dbReference>
<feature type="binding site" evidence="7">
    <location>
        <position position="115"/>
    </location>
    <ligand>
        <name>L-histidine</name>
        <dbReference type="ChEBI" id="CHEBI:57595"/>
    </ligand>
</feature>
<feature type="binding site" evidence="7">
    <location>
        <begin position="87"/>
        <end position="89"/>
    </location>
    <ligand>
        <name>L-histidine</name>
        <dbReference type="ChEBI" id="CHEBI:57595"/>
    </ligand>
</feature>
<feature type="domain" description="Aminoacyl-transfer RNA synthetases class-II family profile" evidence="8">
    <location>
        <begin position="106"/>
        <end position="351"/>
    </location>
</feature>
<dbReference type="PROSITE" id="PS50862">
    <property type="entry name" value="AA_TRNA_LIGASE_II"/>
    <property type="match status" value="1"/>
</dbReference>
<dbReference type="GO" id="GO:0003723">
    <property type="term" value="F:RNA binding"/>
    <property type="evidence" value="ECO:0007669"/>
    <property type="project" value="TreeGrafter"/>
</dbReference>
<dbReference type="PIRSF" id="PIRSF001549">
    <property type="entry name" value="His-tRNA_synth"/>
    <property type="match status" value="1"/>
</dbReference>
<dbReference type="GO" id="GO:0005829">
    <property type="term" value="C:cytosol"/>
    <property type="evidence" value="ECO:0007669"/>
    <property type="project" value="TreeGrafter"/>
</dbReference>
<keyword evidence="9" id="KW-0436">Ligase</keyword>
<dbReference type="CDD" id="cd00773">
    <property type="entry name" value="HisRS-like_core"/>
    <property type="match status" value="1"/>
</dbReference>
<dbReference type="InterPro" id="IPR004516">
    <property type="entry name" value="HisRS/HisZ"/>
</dbReference>
<comment type="catalytic activity">
    <reaction evidence="6">
        <text>tRNA(His) + L-histidine + ATP = L-histidyl-tRNA(His) + AMP + diphosphate + H(+)</text>
        <dbReference type="Rhea" id="RHEA:17313"/>
        <dbReference type="Rhea" id="RHEA-COMP:9665"/>
        <dbReference type="Rhea" id="RHEA-COMP:9689"/>
        <dbReference type="ChEBI" id="CHEBI:15378"/>
        <dbReference type="ChEBI" id="CHEBI:30616"/>
        <dbReference type="ChEBI" id="CHEBI:33019"/>
        <dbReference type="ChEBI" id="CHEBI:57595"/>
        <dbReference type="ChEBI" id="CHEBI:78442"/>
        <dbReference type="ChEBI" id="CHEBI:78527"/>
        <dbReference type="ChEBI" id="CHEBI:456215"/>
        <dbReference type="EC" id="6.1.1.21"/>
    </reaction>
</comment>
<evidence type="ECO:0000256" key="3">
    <source>
        <dbReference type="ARBA" id="ARBA00022741"/>
    </source>
</evidence>
<keyword evidence="4" id="KW-0067">ATP-binding</keyword>
<feature type="binding site" evidence="7">
    <location>
        <position position="135"/>
    </location>
    <ligand>
        <name>L-histidine</name>
        <dbReference type="ChEBI" id="CHEBI:57595"/>
    </ligand>
</feature>
<dbReference type="Gene3D" id="3.30.930.10">
    <property type="entry name" value="Bira Bifunctional Protein, Domain 2"/>
    <property type="match status" value="1"/>
</dbReference>
<dbReference type="FunFam" id="3.40.50.800:FF:000012">
    <property type="entry name" value="Histidine--tRNA ligase, cytoplasmic"/>
    <property type="match status" value="1"/>
</dbReference>
<dbReference type="NCBIfam" id="TIGR00442">
    <property type="entry name" value="hisS"/>
    <property type="match status" value="1"/>
</dbReference>
<sequence>MSEGCAEKGSVTLKTPKGTRDYSREWLRLRCRVIDCVRECCLAHDAEELDTPCFELRDLLSNKYGEDQKLIYHLEDFDGELLSLRYDLTVPFARYLGANRMVGGMRRFQVGKVYRRDNPKMNRGRMREFFQCDFDIAGRNAGPMVADAEVLLVAVRVLDKLRLPSYVIKLNHRKVLQGVLMECGVEQRQIRTVCSSIDKLDKRDWSEVRSELVSQKDIPEAIADRIGQYVTTNRTLDALRADPSLQKSKQVSEGLVEIDALLSHLESFRVRERVVFDCALARGLDYYTGVIYEAVLTGVEEGSVGTVAAGGRYDGLVGKIAGGGLNVPCVGISFGIERIVTVLEERMRLFPALFRPVETEVYVASAQSGFLSQRLGLVRTLLDAGLSVGYSGKQRAKFLDQVQYCENNHIPFCLVIGQSEVEDGVVKLREVETRTESVIKRDCLVEEMKRLVADFHHRQAQQIEKNGFPLLTASRPQ</sequence>
<feature type="binding site" evidence="7">
    <location>
        <position position="131"/>
    </location>
    <ligand>
        <name>L-histidine</name>
        <dbReference type="ChEBI" id="CHEBI:57595"/>
    </ligand>
</feature>
<dbReference type="InterPro" id="IPR006195">
    <property type="entry name" value="aa-tRNA-synth_II"/>
</dbReference>
<dbReference type="GO" id="GO:0005739">
    <property type="term" value="C:mitochondrion"/>
    <property type="evidence" value="ECO:0007669"/>
    <property type="project" value="TreeGrafter"/>
</dbReference>
<dbReference type="EMBL" id="GCES01079344">
    <property type="protein sequence ID" value="JAR06979.1"/>
    <property type="molecule type" value="Transcribed_RNA"/>
</dbReference>
<evidence type="ECO:0000313" key="9">
    <source>
        <dbReference type="EMBL" id="JAR06980.1"/>
    </source>
</evidence>
<evidence type="ECO:0000256" key="4">
    <source>
        <dbReference type="ARBA" id="ARBA00022840"/>
    </source>
</evidence>
<evidence type="ECO:0000256" key="5">
    <source>
        <dbReference type="ARBA" id="ARBA00022917"/>
    </source>
</evidence>
<dbReference type="Pfam" id="PF13393">
    <property type="entry name" value="tRNA-synt_His"/>
    <property type="match status" value="1"/>
</dbReference>
<dbReference type="EC" id="6.1.1.21" evidence="2"/>
<evidence type="ECO:0000256" key="7">
    <source>
        <dbReference type="PIRSR" id="PIRSR001549-1"/>
    </source>
</evidence>
<dbReference type="SUPFAM" id="SSF52954">
    <property type="entry name" value="Class II aaRS ABD-related"/>
    <property type="match status" value="1"/>
</dbReference>
<dbReference type="InterPro" id="IPR036621">
    <property type="entry name" value="Anticodon-bd_dom_sf"/>
</dbReference>
<protein>
    <recommendedName>
        <fullName evidence="2">histidine--tRNA ligase</fullName>
        <ecNumber evidence="2">6.1.1.21</ecNumber>
    </recommendedName>
</protein>
<evidence type="ECO:0000256" key="2">
    <source>
        <dbReference type="ARBA" id="ARBA00012815"/>
    </source>
</evidence>
<evidence type="ECO:0000256" key="6">
    <source>
        <dbReference type="ARBA" id="ARBA00047639"/>
    </source>
</evidence>
<feature type="binding site" evidence="7">
    <location>
        <position position="282"/>
    </location>
    <ligand>
        <name>L-histidine</name>
        <dbReference type="ChEBI" id="CHEBI:57595"/>
    </ligand>
</feature>
<name>A0A146UP78_FUNHE</name>
<dbReference type="InterPro" id="IPR004154">
    <property type="entry name" value="Anticodon-bd"/>
</dbReference>
<dbReference type="EMBL" id="GCES01079343">
    <property type="protein sequence ID" value="JAR06980.1"/>
    <property type="molecule type" value="Transcribed_RNA"/>
</dbReference>
<feature type="binding site" evidence="7">
    <location>
        <begin position="286"/>
        <end position="287"/>
    </location>
    <ligand>
        <name>L-histidine</name>
        <dbReference type="ChEBI" id="CHEBI:57595"/>
    </ligand>
</feature>
<accession>A0A146UP78</accession>
<evidence type="ECO:0000256" key="1">
    <source>
        <dbReference type="ARBA" id="ARBA00008226"/>
    </source>
</evidence>
<dbReference type="AlphaFoldDB" id="A0A146UP78"/>
<keyword evidence="3" id="KW-0547">Nucleotide-binding</keyword>
<evidence type="ECO:0000259" key="8">
    <source>
        <dbReference type="PROSITE" id="PS50862"/>
    </source>
</evidence>
<reference evidence="9" key="1">
    <citation type="submission" date="2015-01" db="EMBL/GenBank/DDBJ databases">
        <title>EvidentialGene: Evidence-directed Construction of Complete mRNA Transcriptomes without Genomes.</title>
        <authorList>
            <person name="Gilbert D.G."/>
        </authorList>
    </citation>
    <scope>NUCLEOTIDE SEQUENCE</scope>
</reference>
<dbReference type="GO" id="GO:0032543">
    <property type="term" value="P:mitochondrial translation"/>
    <property type="evidence" value="ECO:0007669"/>
    <property type="project" value="TreeGrafter"/>
</dbReference>
<keyword evidence="5" id="KW-0648">Protein biosynthesis</keyword>
<dbReference type="GO" id="GO:0005524">
    <property type="term" value="F:ATP binding"/>
    <property type="evidence" value="ECO:0007669"/>
    <property type="project" value="UniProtKB-KW"/>
</dbReference>
<dbReference type="SUPFAM" id="SSF55681">
    <property type="entry name" value="Class II aaRS and biotin synthetases"/>
    <property type="match status" value="1"/>
</dbReference>
<dbReference type="GO" id="GO:0006427">
    <property type="term" value="P:histidyl-tRNA aminoacylation"/>
    <property type="evidence" value="ECO:0007669"/>
    <property type="project" value="InterPro"/>
</dbReference>
<dbReference type="PANTHER" id="PTHR11476:SF7">
    <property type="entry name" value="HISTIDINE--TRNA LIGASE"/>
    <property type="match status" value="1"/>
</dbReference>
<dbReference type="InterPro" id="IPR045864">
    <property type="entry name" value="aa-tRNA-synth_II/BPL/LPL"/>
</dbReference>